<feature type="transmembrane region" description="Helical" evidence="9">
    <location>
        <begin position="69"/>
        <end position="87"/>
    </location>
</feature>
<evidence type="ECO:0000256" key="7">
    <source>
        <dbReference type="ARBA" id="ARBA00022989"/>
    </source>
</evidence>
<feature type="active site" evidence="9">
    <location>
        <position position="120"/>
    </location>
</feature>
<dbReference type="Pfam" id="PF01252">
    <property type="entry name" value="Peptidase_A8"/>
    <property type="match status" value="1"/>
</dbReference>
<evidence type="ECO:0000256" key="6">
    <source>
        <dbReference type="ARBA" id="ARBA00022801"/>
    </source>
</evidence>
<comment type="caution">
    <text evidence="9">Lacks conserved residue(s) required for the propagation of feature annotation.</text>
</comment>
<comment type="subcellular location">
    <subcellularLocation>
        <location evidence="9">Cell membrane</location>
        <topology evidence="9">Multi-pass membrane protein</topology>
    </subcellularLocation>
</comment>
<evidence type="ECO:0000256" key="3">
    <source>
        <dbReference type="ARBA" id="ARBA00022670"/>
    </source>
</evidence>
<accession>A0ABV7V128</accession>
<sequence>MFTRNRLAGFALAFATFGLDRAVKAWIAGPLALPEQGAIYLTSFFNLRWTQNLGVSLGLFSADSSEGKLALLAMTGLIALGVVIWMLREKALAELSGLAFVLGGAMGNIYDRWTRGYVIDYADLHFGEFRPFLIFNLADAAITLGVLILLARSLFSREKREPGSPSPTEI</sequence>
<evidence type="ECO:0000256" key="9">
    <source>
        <dbReference type="HAMAP-Rule" id="MF_00161"/>
    </source>
</evidence>
<keyword evidence="8 9" id="KW-0472">Membrane</keyword>
<feature type="transmembrane region" description="Helical" evidence="9">
    <location>
        <begin position="92"/>
        <end position="110"/>
    </location>
</feature>
<comment type="pathway">
    <text evidence="9">Protein modification; lipoprotein biosynthesis (signal peptide cleavage).</text>
</comment>
<keyword evidence="12" id="KW-1185">Reference proteome</keyword>
<dbReference type="NCBIfam" id="TIGR00077">
    <property type="entry name" value="lspA"/>
    <property type="match status" value="1"/>
</dbReference>
<proteinExistence type="inferred from homology"/>
<evidence type="ECO:0000313" key="11">
    <source>
        <dbReference type="EMBL" id="MFC3670750.1"/>
    </source>
</evidence>
<dbReference type="PRINTS" id="PR00781">
    <property type="entry name" value="LIPOSIGPTASE"/>
</dbReference>
<dbReference type="EMBL" id="JBHRYE010000008">
    <property type="protein sequence ID" value="MFC3670750.1"/>
    <property type="molecule type" value="Genomic_DNA"/>
</dbReference>
<feature type="transmembrane region" description="Helical" evidence="9">
    <location>
        <begin position="130"/>
        <end position="151"/>
    </location>
</feature>
<keyword evidence="3 9" id="KW-0645">Protease</keyword>
<comment type="function">
    <text evidence="9">This protein specifically catalyzes the removal of signal peptides from prolipoproteins.</text>
</comment>
<comment type="caution">
    <text evidence="11">The sequence shown here is derived from an EMBL/GenBank/DDBJ whole genome shotgun (WGS) entry which is preliminary data.</text>
</comment>
<evidence type="ECO:0000256" key="2">
    <source>
        <dbReference type="ARBA" id="ARBA00022475"/>
    </source>
</evidence>
<keyword evidence="4 9" id="KW-0812">Transmembrane</keyword>
<comment type="similarity">
    <text evidence="1 9 10">Belongs to the peptidase A8 family.</text>
</comment>
<dbReference type="GO" id="GO:0004190">
    <property type="term" value="F:aspartic-type endopeptidase activity"/>
    <property type="evidence" value="ECO:0007669"/>
    <property type="project" value="UniProtKB-EC"/>
</dbReference>
<name>A0ABV7V128_9SPHN</name>
<reference evidence="12" key="1">
    <citation type="journal article" date="2019" name="Int. J. Syst. Evol. Microbiol.">
        <title>The Global Catalogue of Microorganisms (GCM) 10K type strain sequencing project: providing services to taxonomists for standard genome sequencing and annotation.</title>
        <authorList>
            <consortium name="The Broad Institute Genomics Platform"/>
            <consortium name="The Broad Institute Genome Sequencing Center for Infectious Disease"/>
            <person name="Wu L."/>
            <person name="Ma J."/>
        </authorList>
    </citation>
    <scope>NUCLEOTIDE SEQUENCE [LARGE SCALE GENOMIC DNA]</scope>
    <source>
        <strain evidence="12">KCTC 42224</strain>
    </source>
</reference>
<dbReference type="EC" id="3.4.23.36" evidence="9"/>
<evidence type="ECO:0000256" key="4">
    <source>
        <dbReference type="ARBA" id="ARBA00022692"/>
    </source>
</evidence>
<evidence type="ECO:0000256" key="5">
    <source>
        <dbReference type="ARBA" id="ARBA00022750"/>
    </source>
</evidence>
<feature type="active site" evidence="9">
    <location>
        <position position="139"/>
    </location>
</feature>
<organism evidence="11 12">
    <name type="scientific">Novosphingobium pokkalii</name>
    <dbReference type="NCBI Taxonomy" id="1770194"/>
    <lineage>
        <taxon>Bacteria</taxon>
        <taxon>Pseudomonadati</taxon>
        <taxon>Pseudomonadota</taxon>
        <taxon>Alphaproteobacteria</taxon>
        <taxon>Sphingomonadales</taxon>
        <taxon>Sphingomonadaceae</taxon>
        <taxon>Novosphingobium</taxon>
    </lineage>
</organism>
<comment type="catalytic activity">
    <reaction evidence="9">
        <text>Release of signal peptides from bacterial membrane prolipoproteins. Hydrolyzes -Xaa-Yaa-Zaa-|-(S,diacylglyceryl)Cys-, in which Xaa is hydrophobic (preferably Leu), and Yaa (Ala or Ser) and Zaa (Gly or Ala) have small, neutral side chains.</text>
        <dbReference type="EC" id="3.4.23.36"/>
    </reaction>
</comment>
<gene>
    <name evidence="9 11" type="primary">lspA</name>
    <name evidence="11" type="ORF">ACFOOT_04880</name>
</gene>
<keyword evidence="6 9" id="KW-0378">Hydrolase</keyword>
<keyword evidence="7 9" id="KW-1133">Transmembrane helix</keyword>
<evidence type="ECO:0000256" key="1">
    <source>
        <dbReference type="ARBA" id="ARBA00006139"/>
    </source>
</evidence>
<protein>
    <recommendedName>
        <fullName evidence="9">Lipoprotein signal peptidase</fullName>
        <ecNumber evidence="9">3.4.23.36</ecNumber>
    </recommendedName>
    <alternativeName>
        <fullName evidence="9">Prolipoprotein signal peptidase</fullName>
    </alternativeName>
    <alternativeName>
        <fullName evidence="9">Signal peptidase II</fullName>
        <shortName evidence="9">SPase II</shortName>
    </alternativeName>
</protein>
<evidence type="ECO:0000256" key="8">
    <source>
        <dbReference type="ARBA" id="ARBA00023136"/>
    </source>
</evidence>
<dbReference type="HAMAP" id="MF_00161">
    <property type="entry name" value="LspA"/>
    <property type="match status" value="1"/>
</dbReference>
<evidence type="ECO:0000256" key="10">
    <source>
        <dbReference type="RuleBase" id="RU004181"/>
    </source>
</evidence>
<dbReference type="RefSeq" id="WP_191322967.1">
    <property type="nucleotide sequence ID" value="NZ_BMZP01000002.1"/>
</dbReference>
<keyword evidence="2 9" id="KW-1003">Cell membrane</keyword>
<dbReference type="PANTHER" id="PTHR33695">
    <property type="entry name" value="LIPOPROTEIN SIGNAL PEPTIDASE"/>
    <property type="match status" value="1"/>
</dbReference>
<dbReference type="Proteomes" id="UP001595683">
    <property type="component" value="Unassembled WGS sequence"/>
</dbReference>
<dbReference type="InterPro" id="IPR001872">
    <property type="entry name" value="Peptidase_A8"/>
</dbReference>
<evidence type="ECO:0000313" key="12">
    <source>
        <dbReference type="Proteomes" id="UP001595683"/>
    </source>
</evidence>
<dbReference type="PANTHER" id="PTHR33695:SF1">
    <property type="entry name" value="LIPOPROTEIN SIGNAL PEPTIDASE"/>
    <property type="match status" value="1"/>
</dbReference>
<keyword evidence="5 9" id="KW-0064">Aspartyl protease</keyword>